<dbReference type="AlphaFoldDB" id="G1QC50"/>
<comment type="function">
    <text evidence="1">Odorant receptor.</text>
</comment>
<name>G1QC50_MYOLU</name>
<dbReference type="Pfam" id="PF13853">
    <property type="entry name" value="7tm_4"/>
    <property type="match status" value="2"/>
</dbReference>
<evidence type="ECO:0000256" key="8">
    <source>
        <dbReference type="ARBA" id="ARBA00023040"/>
    </source>
</evidence>
<keyword evidence="4" id="KW-0716">Sensory transduction</keyword>
<dbReference type="PRINTS" id="PR00245">
    <property type="entry name" value="OLFACTORYR"/>
</dbReference>
<evidence type="ECO:0000256" key="7">
    <source>
        <dbReference type="ARBA" id="ARBA00022989"/>
    </source>
</evidence>
<dbReference type="EMBL" id="AAPE02028914">
    <property type="status" value="NOT_ANNOTATED_CDS"/>
    <property type="molecule type" value="Genomic_DNA"/>
</dbReference>
<protein>
    <recommendedName>
        <fullName evidence="13">G-protein coupled receptors family 1 profile domain-containing protein</fullName>
    </recommendedName>
</protein>
<comment type="similarity">
    <text evidence="11">Belongs to the G-protein coupled receptor 1 family.</text>
</comment>
<keyword evidence="10 11" id="KW-0807">Transducer</keyword>
<dbReference type="STRING" id="59463.ENSMLUP00000021283"/>
<feature type="transmembrane region" description="Helical" evidence="12">
    <location>
        <begin position="584"/>
        <end position="606"/>
    </location>
</feature>
<proteinExistence type="inferred from homology"/>
<dbReference type="PANTHER" id="PTHR26450:SF17">
    <property type="entry name" value="OLFACTORY RECEPTOR"/>
    <property type="match status" value="1"/>
</dbReference>
<feature type="transmembrane region" description="Helical" evidence="12">
    <location>
        <begin position="452"/>
        <end position="469"/>
    </location>
</feature>
<evidence type="ECO:0000256" key="5">
    <source>
        <dbReference type="ARBA" id="ARBA00022692"/>
    </source>
</evidence>
<dbReference type="InterPro" id="IPR000725">
    <property type="entry name" value="Olfact_rcpt"/>
</dbReference>
<accession>G1QC50</accession>
<feature type="transmembrane region" description="Helical" evidence="12">
    <location>
        <begin position="550"/>
        <end position="572"/>
    </location>
</feature>
<dbReference type="PROSITE" id="PS00237">
    <property type="entry name" value="G_PROTEIN_RECEP_F1_1"/>
    <property type="match status" value="2"/>
</dbReference>
<dbReference type="Gene3D" id="1.20.1070.10">
    <property type="entry name" value="Rhodopsin 7-helix transmembrane proteins"/>
    <property type="match status" value="2"/>
</dbReference>
<feature type="transmembrane region" description="Helical" evidence="12">
    <location>
        <begin position="49"/>
        <end position="75"/>
    </location>
</feature>
<reference evidence="14" key="2">
    <citation type="submission" date="2025-08" db="UniProtKB">
        <authorList>
            <consortium name="Ensembl"/>
        </authorList>
    </citation>
    <scope>IDENTIFICATION</scope>
</reference>
<dbReference type="PANTHER" id="PTHR26450">
    <property type="entry name" value="OLFACTORY RECEPTOR 56B1-RELATED"/>
    <property type="match status" value="1"/>
</dbReference>
<dbReference type="GO" id="GO:0005886">
    <property type="term" value="C:plasma membrane"/>
    <property type="evidence" value="ECO:0007669"/>
    <property type="project" value="TreeGrafter"/>
</dbReference>
<sequence length="623" mass="70566">LLIFYYYLHSFLSVFYITDFDDLSLTTSNYTSTPLIAFLLTGVPGLEDFQIWISIPFSFMYLLAVIGNGLVMAVVAWDRSLHEPMYLFLAMLALNDVLLCTVTVPKMLLIFWQGPSPSTFPACLTQMFFVHALFLSESAVLLAMAFDRYVAICAPLRYATLFTGSLISKVALALVFRSVAVVTPGVLLILRLHFCRSNIIRHTYCENMVIAKLACNSIALNSIYGLTAALLTTGLDFVLISLSYWVILKTVFRLPSREAQTKAFGTCGAHICVILIFYTLAFFSFFTHRFGKHVPRHTLILLANLYLLVPPTMNPIVYGAKTSFLLLGIPGMESIHTWLSVPYFLVYLSALLVNLSILFIIRIDSNLHEPMYFFFCMLSVADLIISTTALPKILSIFWFHDRKIYFEACLVQVFLIHSLCSMASGFILAMAFDRYVAICNPLRHSTILTHRVIKNLGLTIVFRGALLFSPQPFMLRWLSYCRTNITPHTYCEFMALIKLACAETKIYRIYSLTAAFLTGGLDFILILCSYIVILYTVFHLPSKTARLKTLGTCGSHVCVILVGYTPAFFSFLTHRFGHHVAPHIHIFVANIYLLIPPMVNPMIYCVRTKRIKDRFLQILTSHK</sequence>
<dbReference type="CDD" id="cd15951">
    <property type="entry name" value="7tmA_OR52R_52L-like"/>
    <property type="match status" value="1"/>
</dbReference>
<dbReference type="InterPro" id="IPR017452">
    <property type="entry name" value="GPCR_Rhodpsn_7TM"/>
</dbReference>
<feature type="transmembrane region" description="Helical" evidence="12">
    <location>
        <begin position="174"/>
        <end position="194"/>
    </location>
</feature>
<evidence type="ECO:0000256" key="2">
    <source>
        <dbReference type="ARBA" id="ARBA00003929"/>
    </source>
</evidence>
<keyword evidence="9 12" id="KW-0472">Membrane</keyword>
<feature type="transmembrane region" description="Helical" evidence="12">
    <location>
        <begin position="340"/>
        <end position="361"/>
    </location>
</feature>
<evidence type="ECO:0000256" key="1">
    <source>
        <dbReference type="ARBA" id="ARBA00002936"/>
    </source>
</evidence>
<dbReference type="GO" id="GO:0004984">
    <property type="term" value="F:olfactory receptor activity"/>
    <property type="evidence" value="ECO:0007669"/>
    <property type="project" value="InterPro"/>
</dbReference>
<reference evidence="14 15" key="1">
    <citation type="journal article" date="2011" name="Nature">
        <title>A high-resolution map of human evolutionary constraint using 29 mammals.</title>
        <authorList>
            <person name="Lindblad-Toh K."/>
            <person name="Garber M."/>
            <person name="Zuk O."/>
            <person name="Lin M.F."/>
            <person name="Parker B.J."/>
            <person name="Washietl S."/>
            <person name="Kheradpour P."/>
            <person name="Ernst J."/>
            <person name="Jordan G."/>
            <person name="Mauceli E."/>
            <person name="Ward L.D."/>
            <person name="Lowe C.B."/>
            <person name="Holloway A.K."/>
            <person name="Clamp M."/>
            <person name="Gnerre S."/>
            <person name="Alfoldi J."/>
            <person name="Beal K."/>
            <person name="Chang J."/>
            <person name="Clawson H."/>
            <person name="Cuff J."/>
            <person name="Di Palma F."/>
            <person name="Fitzgerald S."/>
            <person name="Flicek P."/>
            <person name="Guttman M."/>
            <person name="Hubisz M.J."/>
            <person name="Jaffe D.B."/>
            <person name="Jungreis I."/>
            <person name="Kent W.J."/>
            <person name="Kostka D."/>
            <person name="Lara M."/>
            <person name="Martins A.L."/>
            <person name="Massingham T."/>
            <person name="Moltke I."/>
            <person name="Raney B.J."/>
            <person name="Rasmussen M.D."/>
            <person name="Robinson J."/>
            <person name="Stark A."/>
            <person name="Vilella A.J."/>
            <person name="Wen J."/>
            <person name="Xie X."/>
            <person name="Zody M.C."/>
            <person name="Baldwin J."/>
            <person name="Bloom T."/>
            <person name="Chin C.W."/>
            <person name="Heiman D."/>
            <person name="Nicol R."/>
            <person name="Nusbaum C."/>
            <person name="Young S."/>
            <person name="Wilkinson J."/>
            <person name="Worley K.C."/>
            <person name="Kovar C.L."/>
            <person name="Muzny D.M."/>
            <person name="Gibbs R.A."/>
            <person name="Cree A."/>
            <person name="Dihn H.H."/>
            <person name="Fowler G."/>
            <person name="Jhangiani S."/>
            <person name="Joshi V."/>
            <person name="Lee S."/>
            <person name="Lewis L.R."/>
            <person name="Nazareth L.V."/>
            <person name="Okwuonu G."/>
            <person name="Santibanez J."/>
            <person name="Warren W.C."/>
            <person name="Mardis E.R."/>
            <person name="Weinstock G.M."/>
            <person name="Wilson R.K."/>
            <person name="Delehaunty K."/>
            <person name="Dooling D."/>
            <person name="Fronik C."/>
            <person name="Fulton L."/>
            <person name="Fulton B."/>
            <person name="Graves T."/>
            <person name="Minx P."/>
            <person name="Sodergren E."/>
            <person name="Birney E."/>
            <person name="Margulies E.H."/>
            <person name="Herrero J."/>
            <person name="Green E.D."/>
            <person name="Haussler D."/>
            <person name="Siepel A."/>
            <person name="Goldman N."/>
            <person name="Pollard K.S."/>
            <person name="Pedersen J.S."/>
            <person name="Lander E.S."/>
            <person name="Kellis M."/>
        </authorList>
    </citation>
    <scope>NUCLEOTIDE SEQUENCE [LARGE SCALE GENOMIC DNA]</scope>
</reference>
<keyword evidence="15" id="KW-1185">Reference proteome</keyword>
<dbReference type="eggNOG" id="ENOG502SHDP">
    <property type="taxonomic scope" value="Eukaryota"/>
</dbReference>
<keyword evidence="6" id="KW-0552">Olfaction</keyword>
<feature type="transmembrane region" description="Helical" evidence="12">
    <location>
        <begin position="268"/>
        <end position="287"/>
    </location>
</feature>
<feature type="transmembrane region" description="Helical" evidence="12">
    <location>
        <begin position="223"/>
        <end position="248"/>
    </location>
</feature>
<feature type="transmembrane region" description="Helical" evidence="12">
    <location>
        <begin position="87"/>
        <end position="112"/>
    </location>
</feature>
<feature type="transmembrane region" description="Helical" evidence="12">
    <location>
        <begin position="124"/>
        <end position="142"/>
    </location>
</feature>
<dbReference type="PRINTS" id="PR00237">
    <property type="entry name" value="GPCRRHODOPSN"/>
</dbReference>
<dbReference type="FunFam" id="1.20.1070.10:FF:000006">
    <property type="entry name" value="Olfactory receptor"/>
    <property type="match status" value="2"/>
</dbReference>
<dbReference type="GeneTree" id="ENSGT01150000286912"/>
<evidence type="ECO:0000256" key="9">
    <source>
        <dbReference type="ARBA" id="ARBA00023136"/>
    </source>
</evidence>
<dbReference type="GO" id="GO:0004930">
    <property type="term" value="F:G protein-coupled receptor activity"/>
    <property type="evidence" value="ECO:0007669"/>
    <property type="project" value="UniProtKB-KW"/>
</dbReference>
<keyword evidence="8 11" id="KW-0297">G-protein coupled receptor</keyword>
<evidence type="ECO:0000313" key="14">
    <source>
        <dbReference type="Ensembl" id="ENSMLUP00000021283.1"/>
    </source>
</evidence>
<evidence type="ECO:0000256" key="11">
    <source>
        <dbReference type="RuleBase" id="RU000688"/>
    </source>
</evidence>
<organism evidence="14 15">
    <name type="scientific">Myotis lucifugus</name>
    <name type="common">Little brown bat</name>
    <dbReference type="NCBI Taxonomy" id="59463"/>
    <lineage>
        <taxon>Eukaryota</taxon>
        <taxon>Metazoa</taxon>
        <taxon>Chordata</taxon>
        <taxon>Craniata</taxon>
        <taxon>Vertebrata</taxon>
        <taxon>Euteleostomi</taxon>
        <taxon>Mammalia</taxon>
        <taxon>Eutheria</taxon>
        <taxon>Laurasiatheria</taxon>
        <taxon>Chiroptera</taxon>
        <taxon>Yangochiroptera</taxon>
        <taxon>Vespertilionidae</taxon>
        <taxon>Myotis</taxon>
    </lineage>
</organism>
<dbReference type="Proteomes" id="UP000001074">
    <property type="component" value="Unassembled WGS sequence"/>
</dbReference>
<evidence type="ECO:0000256" key="3">
    <source>
        <dbReference type="ARBA" id="ARBA00004141"/>
    </source>
</evidence>
<dbReference type="InterPro" id="IPR000276">
    <property type="entry name" value="GPCR_Rhodpsn"/>
</dbReference>
<comment type="function">
    <text evidence="2">Putative odorant or sperm cell receptor.</text>
</comment>
<dbReference type="Ensembl" id="ENSMLUT00000012195.2">
    <property type="protein sequence ID" value="ENSMLUP00000021283.1"/>
    <property type="gene ID" value="ENSMLUG00000012192.2"/>
</dbReference>
<feature type="domain" description="G-protein coupled receptors family 1 profile" evidence="13">
    <location>
        <begin position="353"/>
        <end position="604"/>
    </location>
</feature>
<evidence type="ECO:0000256" key="4">
    <source>
        <dbReference type="ARBA" id="ARBA00022606"/>
    </source>
</evidence>
<keyword evidence="5 11" id="KW-0812">Transmembrane</keyword>
<dbReference type="PROSITE" id="PS50262">
    <property type="entry name" value="G_PROTEIN_RECEP_F1_2"/>
    <property type="match status" value="2"/>
</dbReference>
<evidence type="ECO:0000259" key="13">
    <source>
        <dbReference type="PROSITE" id="PS50262"/>
    </source>
</evidence>
<evidence type="ECO:0000256" key="6">
    <source>
        <dbReference type="ARBA" id="ARBA00022725"/>
    </source>
</evidence>
<reference evidence="14" key="3">
    <citation type="submission" date="2025-09" db="UniProtKB">
        <authorList>
            <consortium name="Ensembl"/>
        </authorList>
    </citation>
    <scope>IDENTIFICATION</scope>
</reference>
<comment type="subcellular location">
    <subcellularLocation>
        <location evidence="3">Membrane</location>
        <topology evidence="3">Multi-pass membrane protein</topology>
    </subcellularLocation>
</comment>
<dbReference type="SUPFAM" id="SSF81321">
    <property type="entry name" value="Family A G protein-coupled receptor-like"/>
    <property type="match status" value="2"/>
</dbReference>
<feature type="transmembrane region" description="Helical" evidence="12">
    <location>
        <begin position="299"/>
        <end position="320"/>
    </location>
</feature>
<evidence type="ECO:0000313" key="15">
    <source>
        <dbReference type="Proteomes" id="UP000001074"/>
    </source>
</evidence>
<dbReference type="InterPro" id="IPR050402">
    <property type="entry name" value="OR51/52/56-like"/>
</dbReference>
<keyword evidence="7 12" id="KW-1133">Transmembrane helix</keyword>
<feature type="transmembrane region" description="Helical" evidence="12">
    <location>
        <begin position="373"/>
        <end position="398"/>
    </location>
</feature>
<evidence type="ECO:0000256" key="10">
    <source>
        <dbReference type="ARBA" id="ARBA00023224"/>
    </source>
</evidence>
<feature type="domain" description="G-protein coupled receptors family 1 profile" evidence="13">
    <location>
        <begin position="67"/>
        <end position="318"/>
    </location>
</feature>
<keyword evidence="11" id="KW-0675">Receptor</keyword>
<feature type="transmembrane region" description="Helical" evidence="12">
    <location>
        <begin position="514"/>
        <end position="538"/>
    </location>
</feature>
<feature type="transmembrane region" description="Helical" evidence="12">
    <location>
        <begin position="404"/>
        <end position="432"/>
    </location>
</feature>
<dbReference type="InParanoid" id="G1QC50"/>
<evidence type="ECO:0000256" key="12">
    <source>
        <dbReference type="SAM" id="Phobius"/>
    </source>
</evidence>